<dbReference type="GO" id="GO:0005762">
    <property type="term" value="C:mitochondrial large ribosomal subunit"/>
    <property type="evidence" value="ECO:0007669"/>
    <property type="project" value="TreeGrafter"/>
</dbReference>
<dbReference type="OrthoDB" id="19439at2759"/>
<evidence type="ECO:0000256" key="4">
    <source>
        <dbReference type="ARBA" id="ARBA00023128"/>
    </source>
</evidence>
<evidence type="ECO:0000256" key="6">
    <source>
        <dbReference type="ARBA" id="ARBA00035191"/>
    </source>
</evidence>
<dbReference type="Pfam" id="PF05046">
    <property type="entry name" value="Img2"/>
    <property type="match status" value="1"/>
</dbReference>
<sequence length="125" mass="14595">MGRAASPSPVLLPAPCRTHIGRPTHRCFGVWREAYENERRKIDAAPFAVERTMSDKLPIYLKRERNGTFVYTILRKIRGHKETFMKELAFVCGVREEEVRERGNWIVINGNHRAKLRMWLQGLGF</sequence>
<dbReference type="AlphaFoldDB" id="A0A0G4FC24"/>
<keyword evidence="5" id="KW-0687">Ribonucleoprotein</keyword>
<dbReference type="OMA" id="IEKTDCW"/>
<dbReference type="PANTHER" id="PTHR13477">
    <property type="entry name" value="MITOCHONDRIAL 39S RIBOSOMAL PROTEIN L49"/>
    <property type="match status" value="1"/>
</dbReference>
<proteinExistence type="inferred from homology"/>
<dbReference type="EMBL" id="CDMY01000402">
    <property type="protein sequence ID" value="CEM10181.1"/>
    <property type="molecule type" value="Genomic_DNA"/>
</dbReference>
<gene>
    <name evidence="7" type="ORF">Vbra_14895</name>
</gene>
<keyword evidence="3" id="KW-0689">Ribosomal protein</keyword>
<dbReference type="GO" id="GO:0006412">
    <property type="term" value="P:translation"/>
    <property type="evidence" value="ECO:0007669"/>
    <property type="project" value="InterPro"/>
</dbReference>
<keyword evidence="8" id="KW-1185">Reference proteome</keyword>
<evidence type="ECO:0000313" key="8">
    <source>
        <dbReference type="Proteomes" id="UP000041254"/>
    </source>
</evidence>
<keyword evidence="4" id="KW-0496">Mitochondrion</keyword>
<dbReference type="VEuPathDB" id="CryptoDB:Vbra_14895"/>
<evidence type="ECO:0000256" key="1">
    <source>
        <dbReference type="ARBA" id="ARBA00004173"/>
    </source>
</evidence>
<evidence type="ECO:0000256" key="3">
    <source>
        <dbReference type="ARBA" id="ARBA00022980"/>
    </source>
</evidence>
<dbReference type="FunCoup" id="A0A0G4FC24">
    <property type="interactions" value="163"/>
</dbReference>
<dbReference type="Proteomes" id="UP000041254">
    <property type="component" value="Unassembled WGS sequence"/>
</dbReference>
<accession>A0A0G4FC24</accession>
<evidence type="ECO:0000256" key="2">
    <source>
        <dbReference type="ARBA" id="ARBA00005677"/>
    </source>
</evidence>
<dbReference type="InParanoid" id="A0A0G4FC24"/>
<dbReference type="GO" id="GO:0003735">
    <property type="term" value="F:structural constituent of ribosome"/>
    <property type="evidence" value="ECO:0007669"/>
    <property type="project" value="InterPro"/>
</dbReference>
<dbReference type="Gene3D" id="3.30.780.10">
    <property type="entry name" value="SUI1-like domain"/>
    <property type="match status" value="1"/>
</dbReference>
<dbReference type="PhylomeDB" id="A0A0G4FC24"/>
<comment type="subcellular location">
    <subcellularLocation>
        <location evidence="1">Mitochondrion</location>
    </subcellularLocation>
</comment>
<name>A0A0G4FC24_VITBC</name>
<dbReference type="PANTHER" id="PTHR13477:SF0">
    <property type="entry name" value="LARGE RIBOSOMAL SUBUNIT PROTEIN ML49"/>
    <property type="match status" value="1"/>
</dbReference>
<organism evidence="7 8">
    <name type="scientific">Vitrella brassicaformis (strain CCMP3155)</name>
    <dbReference type="NCBI Taxonomy" id="1169540"/>
    <lineage>
        <taxon>Eukaryota</taxon>
        <taxon>Sar</taxon>
        <taxon>Alveolata</taxon>
        <taxon>Colpodellida</taxon>
        <taxon>Vitrellaceae</taxon>
        <taxon>Vitrella</taxon>
    </lineage>
</organism>
<dbReference type="InterPro" id="IPR007740">
    <property type="entry name" value="Ribosomal_mL49"/>
</dbReference>
<evidence type="ECO:0000313" key="7">
    <source>
        <dbReference type="EMBL" id="CEM10181.1"/>
    </source>
</evidence>
<protein>
    <recommendedName>
        <fullName evidence="6">Large ribosomal subunit protein mL49</fullName>
    </recommendedName>
</protein>
<reference evidence="7 8" key="1">
    <citation type="submission" date="2014-11" db="EMBL/GenBank/DDBJ databases">
        <authorList>
            <person name="Zhu J."/>
            <person name="Qi W."/>
            <person name="Song R."/>
        </authorList>
    </citation>
    <scope>NUCLEOTIDE SEQUENCE [LARGE SCALE GENOMIC DNA]</scope>
</reference>
<dbReference type="STRING" id="1169540.A0A0G4FC24"/>
<evidence type="ECO:0000256" key="5">
    <source>
        <dbReference type="ARBA" id="ARBA00023274"/>
    </source>
</evidence>
<comment type="similarity">
    <text evidence="2">Belongs to the mitochondrion-specific ribosomal protein mL49 family.</text>
</comment>